<reference evidence="2" key="2">
    <citation type="submission" date="2021-03" db="UniProtKB">
        <authorList>
            <consortium name="EnsemblPlants"/>
        </authorList>
    </citation>
    <scope>IDENTIFICATION</scope>
</reference>
<dbReference type="Proteomes" id="UP000596661">
    <property type="component" value="Chromosome 5"/>
</dbReference>
<dbReference type="PANTHER" id="PTHR33116">
    <property type="entry name" value="REVERSE TRANSCRIPTASE ZINC-BINDING DOMAIN-CONTAINING PROTEIN-RELATED-RELATED"/>
    <property type="match status" value="1"/>
</dbReference>
<evidence type="ECO:0000313" key="2">
    <source>
        <dbReference type="EnsemblPlants" id="cds.evm.model.05.92"/>
    </source>
</evidence>
<dbReference type="Pfam" id="PF13966">
    <property type="entry name" value="zf-RVT"/>
    <property type="match status" value="1"/>
</dbReference>
<dbReference type="EnsemblPlants" id="evm.model.05.92">
    <property type="protein sequence ID" value="cds.evm.model.05.92"/>
    <property type="gene ID" value="evm.TU.05.92"/>
</dbReference>
<dbReference type="PANTHER" id="PTHR33116:SF84">
    <property type="entry name" value="RNA-DIRECTED DNA POLYMERASE"/>
    <property type="match status" value="1"/>
</dbReference>
<protein>
    <recommendedName>
        <fullName evidence="1">Reverse transcriptase zinc-binding domain-containing protein</fullName>
    </recommendedName>
</protein>
<dbReference type="AlphaFoldDB" id="A0A803PSF7"/>
<keyword evidence="3" id="KW-1185">Reference proteome</keyword>
<dbReference type="InterPro" id="IPR026960">
    <property type="entry name" value="RVT-Znf"/>
</dbReference>
<evidence type="ECO:0000259" key="1">
    <source>
        <dbReference type="Pfam" id="PF13966"/>
    </source>
</evidence>
<accession>A0A803PSF7</accession>
<dbReference type="Gramene" id="evm.model.05.92">
    <property type="protein sequence ID" value="cds.evm.model.05.92"/>
    <property type="gene ID" value="evm.TU.05.92"/>
</dbReference>
<reference evidence="2" key="1">
    <citation type="submission" date="2018-11" db="EMBL/GenBank/DDBJ databases">
        <authorList>
            <person name="Grassa J C."/>
        </authorList>
    </citation>
    <scope>NUCLEOTIDE SEQUENCE [LARGE SCALE GENOMIC DNA]</scope>
</reference>
<proteinExistence type="predicted"/>
<sequence>MGEWINNVYLKNTFIWSYDLKLDSSWYWNKLCRLKDKFSNKDIMVAGAGGKFRTNWLYNSLIPQQQFHYNSSMWSSLNVPKHRFMLWQVVNIQLLTRDKLEQFYIELDTKECHVCGLTDDSQQHLFFSCCLSRRVADLVFEWLGSRYWPTDFERWRAYGSIGIDAYTTIILIRLEQL</sequence>
<feature type="domain" description="Reverse transcriptase zinc-binding" evidence="1">
    <location>
        <begin position="53"/>
        <end position="134"/>
    </location>
</feature>
<dbReference type="EMBL" id="UZAU01000409">
    <property type="status" value="NOT_ANNOTATED_CDS"/>
    <property type="molecule type" value="Genomic_DNA"/>
</dbReference>
<organism evidence="2 3">
    <name type="scientific">Cannabis sativa</name>
    <name type="common">Hemp</name>
    <name type="synonym">Marijuana</name>
    <dbReference type="NCBI Taxonomy" id="3483"/>
    <lineage>
        <taxon>Eukaryota</taxon>
        <taxon>Viridiplantae</taxon>
        <taxon>Streptophyta</taxon>
        <taxon>Embryophyta</taxon>
        <taxon>Tracheophyta</taxon>
        <taxon>Spermatophyta</taxon>
        <taxon>Magnoliopsida</taxon>
        <taxon>eudicotyledons</taxon>
        <taxon>Gunneridae</taxon>
        <taxon>Pentapetalae</taxon>
        <taxon>rosids</taxon>
        <taxon>fabids</taxon>
        <taxon>Rosales</taxon>
        <taxon>Cannabaceae</taxon>
        <taxon>Cannabis</taxon>
    </lineage>
</organism>
<evidence type="ECO:0000313" key="3">
    <source>
        <dbReference type="Proteomes" id="UP000596661"/>
    </source>
</evidence>
<name>A0A803PSF7_CANSA</name>